<protein>
    <submittedName>
        <fullName evidence="1">Zinc/iron permease</fullName>
    </submittedName>
</protein>
<dbReference type="Proteomes" id="UP000814128">
    <property type="component" value="Unassembled WGS sequence"/>
</dbReference>
<comment type="caution">
    <text evidence="1">The sequence shown here is derived from an EMBL/GenBank/DDBJ whole genome shotgun (WGS) entry which is preliminary data.</text>
</comment>
<proteinExistence type="predicted"/>
<reference evidence="1" key="2">
    <citation type="journal article" date="2022" name="New Phytol.">
        <title>Evolutionary transition to the ectomycorrhizal habit in the genomes of a hyperdiverse lineage of mushroom-forming fungi.</title>
        <authorList>
            <person name="Looney B."/>
            <person name="Miyauchi S."/>
            <person name="Morin E."/>
            <person name="Drula E."/>
            <person name="Courty P.E."/>
            <person name="Kohler A."/>
            <person name="Kuo A."/>
            <person name="LaButti K."/>
            <person name="Pangilinan J."/>
            <person name="Lipzen A."/>
            <person name="Riley R."/>
            <person name="Andreopoulos W."/>
            <person name="He G."/>
            <person name="Johnson J."/>
            <person name="Nolan M."/>
            <person name="Tritt A."/>
            <person name="Barry K.W."/>
            <person name="Grigoriev I.V."/>
            <person name="Nagy L.G."/>
            <person name="Hibbett D."/>
            <person name="Henrissat B."/>
            <person name="Matheny P.B."/>
            <person name="Labbe J."/>
            <person name="Martin F.M."/>
        </authorList>
    </citation>
    <scope>NUCLEOTIDE SEQUENCE</scope>
    <source>
        <strain evidence="1">EC-137</strain>
    </source>
</reference>
<keyword evidence="2" id="KW-1185">Reference proteome</keyword>
<name>A0ACB8QXF1_9AGAM</name>
<organism evidence="1 2">
    <name type="scientific">Vararia minispora EC-137</name>
    <dbReference type="NCBI Taxonomy" id="1314806"/>
    <lineage>
        <taxon>Eukaryota</taxon>
        <taxon>Fungi</taxon>
        <taxon>Dikarya</taxon>
        <taxon>Basidiomycota</taxon>
        <taxon>Agaricomycotina</taxon>
        <taxon>Agaricomycetes</taxon>
        <taxon>Russulales</taxon>
        <taxon>Lachnocladiaceae</taxon>
        <taxon>Vararia</taxon>
    </lineage>
</organism>
<reference evidence="1" key="1">
    <citation type="submission" date="2021-02" db="EMBL/GenBank/DDBJ databases">
        <authorList>
            <consortium name="DOE Joint Genome Institute"/>
            <person name="Ahrendt S."/>
            <person name="Looney B.P."/>
            <person name="Miyauchi S."/>
            <person name="Morin E."/>
            <person name="Drula E."/>
            <person name="Courty P.E."/>
            <person name="Chicoki N."/>
            <person name="Fauchery L."/>
            <person name="Kohler A."/>
            <person name="Kuo A."/>
            <person name="Labutti K."/>
            <person name="Pangilinan J."/>
            <person name="Lipzen A."/>
            <person name="Riley R."/>
            <person name="Andreopoulos W."/>
            <person name="He G."/>
            <person name="Johnson J."/>
            <person name="Barry K.W."/>
            <person name="Grigoriev I.V."/>
            <person name="Nagy L."/>
            <person name="Hibbett D."/>
            <person name="Henrissat B."/>
            <person name="Matheny P.B."/>
            <person name="Labbe J."/>
            <person name="Martin F."/>
        </authorList>
    </citation>
    <scope>NUCLEOTIDE SEQUENCE</scope>
    <source>
        <strain evidence="1">EC-137</strain>
    </source>
</reference>
<dbReference type="EMBL" id="MU273470">
    <property type="protein sequence ID" value="KAI0036551.1"/>
    <property type="molecule type" value="Genomic_DNA"/>
</dbReference>
<sequence>MSALTVLGMSALLGAASFGVGVLPLSASFSKQYLARLSRLGTGLLLGTSLGVIIPEGVEALAAANKSAEAPTRTIALSLLAGFAVMLLVEQLGPAHAEHAPQLPHTPFVPGTPGTGRRSFDVELAELEGEQSVSSAAGSDAARPAYPLTVGLVIHGLADGLALGVSALSEGETDLSLIVFLALAIHKAPTALAFTLAHLAAGTPRPTARTHLLLFSLSTPAGAVLAYTLFAALGLRDPSRVGAALLVSGGSFLYVATVLQPVAHGHGQGEGDGSKSEGRLGLGLLLAGFITPFLLSSLLEHGHH</sequence>
<gene>
    <name evidence="1" type="ORF">K488DRAFT_40991</name>
</gene>
<evidence type="ECO:0000313" key="1">
    <source>
        <dbReference type="EMBL" id="KAI0036551.1"/>
    </source>
</evidence>
<evidence type="ECO:0000313" key="2">
    <source>
        <dbReference type="Proteomes" id="UP000814128"/>
    </source>
</evidence>
<accession>A0ACB8QXF1</accession>